<evidence type="ECO:0000256" key="10">
    <source>
        <dbReference type="ARBA" id="ARBA00022755"/>
    </source>
</evidence>
<dbReference type="InterPro" id="IPR000362">
    <property type="entry name" value="Fumarate_lyase_fam"/>
</dbReference>
<evidence type="ECO:0000256" key="4">
    <source>
        <dbReference type="ARBA" id="ARBA00008273"/>
    </source>
</evidence>
<dbReference type="PANTHER" id="PTHR43411:SF1">
    <property type="entry name" value="ADENYLOSUCCINATE LYASE"/>
    <property type="match status" value="1"/>
</dbReference>
<dbReference type="GO" id="GO:0031969">
    <property type="term" value="C:chloroplast membrane"/>
    <property type="evidence" value="ECO:0007669"/>
    <property type="project" value="UniProtKB-SubCell"/>
</dbReference>
<dbReference type="AlphaFoldDB" id="A0A9Q0KGU3"/>
<dbReference type="FunFam" id="1.20.1250.20:FF:000142">
    <property type="entry name" value="probable anion transporter 3, chloroplastic"/>
    <property type="match status" value="1"/>
</dbReference>
<evidence type="ECO:0000256" key="3">
    <source>
        <dbReference type="ARBA" id="ARBA00004734"/>
    </source>
</evidence>
<evidence type="ECO:0000259" key="18">
    <source>
        <dbReference type="PROSITE" id="PS50850"/>
    </source>
</evidence>
<comment type="pathway">
    <text evidence="3">Purine metabolism; AMP biosynthesis via de novo pathway; AMP from IMP: step 2/2.</text>
</comment>
<dbReference type="GO" id="GO:0006188">
    <property type="term" value="P:IMP biosynthetic process"/>
    <property type="evidence" value="ECO:0007669"/>
    <property type="project" value="InterPro"/>
</dbReference>
<dbReference type="FunFam" id="1.20.1250.20:FF:000131">
    <property type="entry name" value="Probable anion transporter 3, chloroplastic"/>
    <property type="match status" value="1"/>
</dbReference>
<feature type="transmembrane region" description="Helical" evidence="17">
    <location>
        <begin position="852"/>
        <end position="872"/>
    </location>
</feature>
<dbReference type="InterPro" id="IPR036259">
    <property type="entry name" value="MFS_trans_sf"/>
</dbReference>
<evidence type="ECO:0000256" key="5">
    <source>
        <dbReference type="ARBA" id="ARBA00012339"/>
    </source>
</evidence>
<dbReference type="PRINTS" id="PR00149">
    <property type="entry name" value="FUMRATELYASE"/>
</dbReference>
<reference evidence="19" key="1">
    <citation type="journal article" date="2023" name="Plant J.">
        <title>The genome of the king protea, Protea cynaroides.</title>
        <authorList>
            <person name="Chang J."/>
            <person name="Duong T.A."/>
            <person name="Schoeman C."/>
            <person name="Ma X."/>
            <person name="Roodt D."/>
            <person name="Barker N."/>
            <person name="Li Z."/>
            <person name="Van de Peer Y."/>
            <person name="Mizrachi E."/>
        </authorList>
    </citation>
    <scope>NUCLEOTIDE SEQUENCE</scope>
    <source>
        <tissue evidence="19">Young leaves</tissue>
    </source>
</reference>
<evidence type="ECO:0000256" key="6">
    <source>
        <dbReference type="ARBA" id="ARBA00017058"/>
    </source>
</evidence>
<evidence type="ECO:0000256" key="13">
    <source>
        <dbReference type="ARBA" id="ARBA00023136"/>
    </source>
</evidence>
<evidence type="ECO:0000256" key="12">
    <source>
        <dbReference type="ARBA" id="ARBA00022989"/>
    </source>
</evidence>
<evidence type="ECO:0000313" key="20">
    <source>
        <dbReference type="Proteomes" id="UP001141806"/>
    </source>
</evidence>
<dbReference type="FunFam" id="1.20.200.10:FF:000004">
    <property type="entry name" value="Adenylosuccinate lyase"/>
    <property type="match status" value="1"/>
</dbReference>
<evidence type="ECO:0000256" key="1">
    <source>
        <dbReference type="ARBA" id="ARBA00004508"/>
    </source>
</evidence>
<accession>A0A9Q0KGU3</accession>
<dbReference type="Proteomes" id="UP001141806">
    <property type="component" value="Unassembled WGS sequence"/>
</dbReference>
<dbReference type="Pfam" id="PF00206">
    <property type="entry name" value="Lyase_1"/>
    <property type="match status" value="1"/>
</dbReference>
<feature type="domain" description="Major facilitator superfamily (MFS) profile" evidence="18">
    <location>
        <begin position="623"/>
        <end position="1038"/>
    </location>
</feature>
<dbReference type="Gene3D" id="1.20.200.10">
    <property type="entry name" value="Fumarase/aspartase (Central domain)"/>
    <property type="match status" value="1"/>
</dbReference>
<dbReference type="SUPFAM" id="SSF103473">
    <property type="entry name" value="MFS general substrate transporter"/>
    <property type="match status" value="1"/>
</dbReference>
<dbReference type="OrthoDB" id="406045at2759"/>
<dbReference type="Gene3D" id="1.10.40.30">
    <property type="entry name" value="Fumarase/aspartase (C-terminal domain)"/>
    <property type="match status" value="1"/>
</dbReference>
<feature type="transmembrane region" description="Helical" evidence="17">
    <location>
        <begin position="892"/>
        <end position="913"/>
    </location>
</feature>
<feature type="transmembrane region" description="Helical" evidence="17">
    <location>
        <begin position="982"/>
        <end position="1006"/>
    </location>
</feature>
<evidence type="ECO:0000256" key="2">
    <source>
        <dbReference type="ARBA" id="ARBA00004706"/>
    </source>
</evidence>
<comment type="similarity">
    <text evidence="15">Belongs to the major facilitator superfamily. Sodium/anion cotransporter (TC 2.A.1.14) family.</text>
</comment>
<dbReference type="PROSITE" id="PS00163">
    <property type="entry name" value="FUMARATE_LYASES"/>
    <property type="match status" value="1"/>
</dbReference>
<keyword evidence="11" id="KW-0809">Transit peptide</keyword>
<dbReference type="NCBIfam" id="TIGR00928">
    <property type="entry name" value="purB"/>
    <property type="match status" value="1"/>
</dbReference>
<keyword evidence="8" id="KW-0934">Plastid</keyword>
<dbReference type="InterPro" id="IPR011701">
    <property type="entry name" value="MFS"/>
</dbReference>
<dbReference type="GO" id="GO:0005315">
    <property type="term" value="F:phosphate transmembrane transporter activity"/>
    <property type="evidence" value="ECO:0007669"/>
    <property type="project" value="UniProtKB-ARBA"/>
</dbReference>
<dbReference type="EMBL" id="JAMYWD010000005">
    <property type="protein sequence ID" value="KAJ4970343.1"/>
    <property type="molecule type" value="Genomic_DNA"/>
</dbReference>
<keyword evidence="12 17" id="KW-1133">Transmembrane helix</keyword>
<name>A0A9Q0KGU3_9MAGN</name>
<dbReference type="InterPro" id="IPR020846">
    <property type="entry name" value="MFS_dom"/>
</dbReference>
<keyword evidence="13 17" id="KW-0472">Membrane</keyword>
<evidence type="ECO:0000256" key="17">
    <source>
        <dbReference type="SAM" id="Phobius"/>
    </source>
</evidence>
<gene>
    <name evidence="19" type="ORF">NE237_003442</name>
</gene>
<comment type="caution">
    <text evidence="19">The sequence shown here is derived from an EMBL/GenBank/DDBJ whole genome shotgun (WGS) entry which is preliminary data.</text>
</comment>
<evidence type="ECO:0000256" key="7">
    <source>
        <dbReference type="ARBA" id="ARBA00022528"/>
    </source>
</evidence>
<keyword evidence="10" id="KW-0658">Purine biosynthesis</keyword>
<evidence type="ECO:0000256" key="8">
    <source>
        <dbReference type="ARBA" id="ARBA00022640"/>
    </source>
</evidence>
<dbReference type="Gene3D" id="1.20.1250.20">
    <property type="entry name" value="MFS general substrate transporter like domains"/>
    <property type="match status" value="2"/>
</dbReference>
<dbReference type="PANTHER" id="PTHR43411">
    <property type="entry name" value="ADENYLOSUCCINATE LYASE"/>
    <property type="match status" value="1"/>
</dbReference>
<dbReference type="GO" id="GO:0004018">
    <property type="term" value="F:N6-(1,2-dicarboxyethyl)AMP AMP-lyase (fumarate-forming) activity"/>
    <property type="evidence" value="ECO:0007669"/>
    <property type="project" value="InterPro"/>
</dbReference>
<protein>
    <recommendedName>
        <fullName evidence="6">Adenylosuccinate lyase</fullName>
        <ecNumber evidence="5">4.3.2.2</ecNumber>
    </recommendedName>
    <alternativeName>
        <fullName evidence="16">Adenylosuccinase</fullName>
    </alternativeName>
</protein>
<dbReference type="InterPro" id="IPR008948">
    <property type="entry name" value="L-Aspartase-like"/>
</dbReference>
<keyword evidence="14" id="KW-0456">Lyase</keyword>
<dbReference type="Gene3D" id="1.10.275.10">
    <property type="entry name" value="Fumarase/aspartase (N-terminal domain)"/>
    <property type="match status" value="1"/>
</dbReference>
<feature type="transmembrane region" description="Helical" evidence="17">
    <location>
        <begin position="777"/>
        <end position="796"/>
    </location>
</feature>
<dbReference type="NCBIfam" id="NF006764">
    <property type="entry name" value="PRK09285.1"/>
    <property type="match status" value="1"/>
</dbReference>
<organism evidence="19 20">
    <name type="scientific">Protea cynaroides</name>
    <dbReference type="NCBI Taxonomy" id="273540"/>
    <lineage>
        <taxon>Eukaryota</taxon>
        <taxon>Viridiplantae</taxon>
        <taxon>Streptophyta</taxon>
        <taxon>Embryophyta</taxon>
        <taxon>Tracheophyta</taxon>
        <taxon>Spermatophyta</taxon>
        <taxon>Magnoliopsida</taxon>
        <taxon>Proteales</taxon>
        <taxon>Proteaceae</taxon>
        <taxon>Protea</taxon>
    </lineage>
</organism>
<dbReference type="InterPro" id="IPR020557">
    <property type="entry name" value="Fumarate_lyase_CS"/>
</dbReference>
<dbReference type="CDD" id="cd01598">
    <property type="entry name" value="PurB"/>
    <property type="match status" value="1"/>
</dbReference>
<keyword evidence="9 17" id="KW-0812">Transmembrane</keyword>
<proteinExistence type="inferred from homology"/>
<comment type="pathway">
    <text evidence="2">Purine metabolism; IMP biosynthesis via de novo pathway; 5-amino-1-(5-phospho-D-ribosyl)imidazole-4-carboxamide from 5-amino-1-(5-phospho-D-ribosyl)imidazole-4-carboxylate: step 2/2.</text>
</comment>
<evidence type="ECO:0000256" key="11">
    <source>
        <dbReference type="ARBA" id="ARBA00022946"/>
    </source>
</evidence>
<dbReference type="InterPro" id="IPR047136">
    <property type="entry name" value="PurB_bact"/>
</dbReference>
<comment type="similarity">
    <text evidence="4">Belongs to the lyase 1 family. Adenylosuccinate lyase subfamily.</text>
</comment>
<dbReference type="CDD" id="cd17380">
    <property type="entry name" value="MFS_SLC17A9_like"/>
    <property type="match status" value="1"/>
</dbReference>
<dbReference type="FunFam" id="1.10.40.30:FF:000004">
    <property type="entry name" value="Adenylosuccinate lyase"/>
    <property type="match status" value="1"/>
</dbReference>
<feature type="transmembrane region" description="Helical" evidence="17">
    <location>
        <begin position="660"/>
        <end position="681"/>
    </location>
</feature>
<evidence type="ECO:0000256" key="9">
    <source>
        <dbReference type="ARBA" id="ARBA00022692"/>
    </source>
</evidence>
<dbReference type="InterPro" id="IPR044777">
    <property type="entry name" value="SLC17A9-like"/>
</dbReference>
<dbReference type="FunFam" id="1.10.275.10:FF:000003">
    <property type="entry name" value="Adenylosuccinate lyase"/>
    <property type="match status" value="1"/>
</dbReference>
<keyword evidence="7" id="KW-0150">Chloroplast</keyword>
<keyword evidence="20" id="KW-1185">Reference proteome</keyword>
<feature type="transmembrane region" description="Helical" evidence="17">
    <location>
        <begin position="925"/>
        <end position="944"/>
    </location>
</feature>
<evidence type="ECO:0000256" key="16">
    <source>
        <dbReference type="ARBA" id="ARBA00030717"/>
    </source>
</evidence>
<dbReference type="EC" id="4.3.2.2" evidence="5"/>
<dbReference type="Pfam" id="PF07690">
    <property type="entry name" value="MFS_1"/>
    <property type="match status" value="1"/>
</dbReference>
<feature type="transmembrane region" description="Helical" evidence="17">
    <location>
        <begin position="750"/>
        <end position="771"/>
    </location>
</feature>
<sequence length="1046" mass="116334">MRNRVEAMISILSHLVSVYFEAFYHPGMNYLLRRVIEEVRGTEEIVGEILLLWTLLLKLWSQELHLGATTKNSSVSVTERKMSLEYHSDLELCSLTALSPLDGRYWAKTKDLAPYMSEFGLIRFRVLVEINWLIKLSQIPEVTEVPSFSEEAQTYLEGLVKEFSMSDASSIKDIEKVTNHDVKAVEYFLKQKCQSHPEIAKVIEFFHFSCTSEDINNLAHALMLKEALNKVLLPIMDELIEAVCVMAKENGHIPMLSRTHGQPASPTTVGKEMAIFSVRLSRERQEISQVGLLGKFAGAVGNYNAHLAAYPDINWHRIAEDFVKSLGLSFNPYVTQIESHDYMARLFHAMIRFNNILMDFNWDIWGYVSLGYFKQITKAGEIGSSTMPHKVNPIDFENSVGNLEVANGGLSCLSTKLPISRWQRDLTDSTVLRNVGVGLGHSLLAYRSALQGISKLQVNEARLSGDLDQTWEVLAEPIQTVMRRYGIPEPYEKLKELTRGRAVTKESIQEFIEGLELPEEAKSNLLKLTPHTYVGAAVELARAVDMAVGLVEFFKVLPHWVHPRIRLRQDTSELRFTSNAPRTTTTRALPNDAHSFSESSFSNEKELQAPNFFEFVTSERVKVVAMLGLALALCNADRVVMSVVIVPLSLAHGWTKSFTGVVQSAFLWGYLMSPIVGGALVDYYGGKVVMAWGVAIWSLATFLTPWAAETSLWALLATRVLLGIAEGVALPSMNNMIARWFPQTERSQAVGLAMAGFQLGNVIGLLFSPILMSHGGLFGPFVIFGLSGFLWVLVWLSATSSTPERHPQISKSELEYIQNKRKTSSIISVEKKYTAAKVIPPFRRLLSKLPTWALISANAMHSWGYFVLLSWMPIYFNTIYHVNLKHAAWFSAVPWTMMAIVGYMAGAWSDMLIRNGTSVTFTRKVMQSIGFLGPGIALLGLNAANNPSVASAWLTVAVGLKSFGHSGFLVNFQEISPKYAGVLHGISNTAGTLAAIVGTIGAGLFVELTGSFRGFLIFTAVLYLLSAIFWDIFATGEQVNFDETVS</sequence>
<evidence type="ECO:0000256" key="15">
    <source>
        <dbReference type="ARBA" id="ARBA00024362"/>
    </source>
</evidence>
<dbReference type="InterPro" id="IPR022761">
    <property type="entry name" value="Fumarate_lyase_N"/>
</dbReference>
<evidence type="ECO:0000313" key="19">
    <source>
        <dbReference type="EMBL" id="KAJ4970343.1"/>
    </source>
</evidence>
<dbReference type="Pfam" id="PF08328">
    <property type="entry name" value="ASL_C"/>
    <property type="match status" value="1"/>
</dbReference>
<dbReference type="InterPro" id="IPR024083">
    <property type="entry name" value="Fumarase/histidase_N"/>
</dbReference>
<dbReference type="InterPro" id="IPR004769">
    <property type="entry name" value="Pur_lyase"/>
</dbReference>
<dbReference type="SUPFAM" id="SSF48557">
    <property type="entry name" value="L-aspartase-like"/>
    <property type="match status" value="1"/>
</dbReference>
<feature type="transmembrane region" description="Helical" evidence="17">
    <location>
        <begin position="1012"/>
        <end position="1033"/>
    </location>
</feature>
<evidence type="ECO:0000256" key="14">
    <source>
        <dbReference type="ARBA" id="ARBA00023239"/>
    </source>
</evidence>
<feature type="transmembrane region" description="Helical" evidence="17">
    <location>
        <begin position="712"/>
        <end position="730"/>
    </location>
</feature>
<dbReference type="PROSITE" id="PS50850">
    <property type="entry name" value="MFS"/>
    <property type="match status" value="1"/>
</dbReference>
<dbReference type="InterPro" id="IPR013539">
    <property type="entry name" value="PurB_C"/>
</dbReference>
<comment type="subcellular location">
    <subcellularLocation>
        <location evidence="1">Plastid</location>
        <location evidence="1">Chloroplast membrane</location>
        <topology evidence="1">Multi-pass membrane protein</topology>
    </subcellularLocation>
</comment>
<feature type="transmembrane region" description="Helical" evidence="17">
    <location>
        <begin position="688"/>
        <end position="706"/>
    </location>
</feature>